<evidence type="ECO:0000256" key="1">
    <source>
        <dbReference type="SAM" id="Phobius"/>
    </source>
</evidence>
<keyword evidence="1" id="KW-0472">Membrane</keyword>
<dbReference type="EMBL" id="MLJW01007956">
    <property type="protein sequence ID" value="OIQ64637.1"/>
    <property type="molecule type" value="Genomic_DNA"/>
</dbReference>
<organism evidence="2">
    <name type="scientific">mine drainage metagenome</name>
    <dbReference type="NCBI Taxonomy" id="410659"/>
    <lineage>
        <taxon>unclassified sequences</taxon>
        <taxon>metagenomes</taxon>
        <taxon>ecological metagenomes</taxon>
    </lineage>
</organism>
<feature type="transmembrane region" description="Helical" evidence="1">
    <location>
        <begin position="43"/>
        <end position="63"/>
    </location>
</feature>
<name>A0A1J5PM55_9ZZZZ</name>
<keyword evidence="1" id="KW-1133">Transmembrane helix</keyword>
<protein>
    <submittedName>
        <fullName evidence="2">Uncharacterized protein</fullName>
    </submittedName>
</protein>
<proteinExistence type="predicted"/>
<accession>A0A1J5PM55</accession>
<dbReference type="AlphaFoldDB" id="A0A1J5PM55"/>
<gene>
    <name evidence="2" type="ORF">GALL_538100</name>
</gene>
<keyword evidence="1" id="KW-0812">Transmembrane</keyword>
<evidence type="ECO:0000313" key="2">
    <source>
        <dbReference type="EMBL" id="OIQ64637.1"/>
    </source>
</evidence>
<sequence length="82" mass="9236">MTQTFVHARMKNLATVVQAHMHTPLYANQVQQLFGTTKWMGDGFVVACCVVTVMVSTLTYRYVELPGQGLVRRRPIVQPEAL</sequence>
<comment type="caution">
    <text evidence="2">The sequence shown here is derived from an EMBL/GenBank/DDBJ whole genome shotgun (WGS) entry which is preliminary data.</text>
</comment>
<reference evidence="2" key="1">
    <citation type="submission" date="2016-10" db="EMBL/GenBank/DDBJ databases">
        <title>Sequence of Gallionella enrichment culture.</title>
        <authorList>
            <person name="Poehlein A."/>
            <person name="Muehling M."/>
            <person name="Daniel R."/>
        </authorList>
    </citation>
    <scope>NUCLEOTIDE SEQUENCE</scope>
</reference>